<reference evidence="3 4" key="1">
    <citation type="journal article" date="2015" name="Fungal Genet. Biol.">
        <title>Evolution of novel wood decay mechanisms in Agaricales revealed by the genome sequences of Fistulina hepatica and Cylindrobasidium torrendii.</title>
        <authorList>
            <person name="Floudas D."/>
            <person name="Held B.W."/>
            <person name="Riley R."/>
            <person name="Nagy L.G."/>
            <person name="Koehler G."/>
            <person name="Ransdell A.S."/>
            <person name="Younus H."/>
            <person name="Chow J."/>
            <person name="Chiniquy J."/>
            <person name="Lipzen A."/>
            <person name="Tritt A."/>
            <person name="Sun H."/>
            <person name="Haridas S."/>
            <person name="LaButti K."/>
            <person name="Ohm R.A."/>
            <person name="Kues U."/>
            <person name="Blanchette R.A."/>
            <person name="Grigoriev I.V."/>
            <person name="Minto R.E."/>
            <person name="Hibbett D.S."/>
        </authorList>
    </citation>
    <scope>NUCLEOTIDE SEQUENCE [LARGE SCALE GENOMIC DNA]</scope>
    <source>
        <strain evidence="3 4">ATCC 64428</strain>
    </source>
</reference>
<evidence type="ECO:0000313" key="4">
    <source>
        <dbReference type="Proteomes" id="UP000054144"/>
    </source>
</evidence>
<keyword evidence="2" id="KW-1133">Transmembrane helix</keyword>
<feature type="non-terminal residue" evidence="3">
    <location>
        <position position="1"/>
    </location>
</feature>
<dbReference type="OrthoDB" id="3198959at2759"/>
<sequence length="77" mass="8673">PSKSHKPRPIGSVPFMAMLTICGICILFILWRRADSLRRIVSHQLKTFSRSAEGQIRLSNDDGPTVEEFLADDSDDE</sequence>
<gene>
    <name evidence="3" type="ORF">FISHEDRAFT_26758</name>
</gene>
<feature type="region of interest" description="Disordered" evidence="1">
    <location>
        <begin position="56"/>
        <end position="77"/>
    </location>
</feature>
<evidence type="ECO:0000256" key="1">
    <source>
        <dbReference type="SAM" id="MobiDB-lite"/>
    </source>
</evidence>
<evidence type="ECO:0000313" key="3">
    <source>
        <dbReference type="EMBL" id="KIY44897.1"/>
    </source>
</evidence>
<dbReference type="Proteomes" id="UP000054144">
    <property type="component" value="Unassembled WGS sequence"/>
</dbReference>
<evidence type="ECO:0000256" key="2">
    <source>
        <dbReference type="SAM" id="Phobius"/>
    </source>
</evidence>
<proteinExistence type="predicted"/>
<keyword evidence="2" id="KW-0472">Membrane</keyword>
<organism evidence="3 4">
    <name type="scientific">Fistulina hepatica ATCC 64428</name>
    <dbReference type="NCBI Taxonomy" id="1128425"/>
    <lineage>
        <taxon>Eukaryota</taxon>
        <taxon>Fungi</taxon>
        <taxon>Dikarya</taxon>
        <taxon>Basidiomycota</taxon>
        <taxon>Agaricomycotina</taxon>
        <taxon>Agaricomycetes</taxon>
        <taxon>Agaricomycetidae</taxon>
        <taxon>Agaricales</taxon>
        <taxon>Fistulinaceae</taxon>
        <taxon>Fistulina</taxon>
    </lineage>
</organism>
<accession>A0A0D7A1L5</accession>
<keyword evidence="2" id="KW-0812">Transmembrane</keyword>
<protein>
    <submittedName>
        <fullName evidence="3">Uncharacterized protein</fullName>
    </submittedName>
</protein>
<dbReference type="EMBL" id="KN882064">
    <property type="protein sequence ID" value="KIY44897.1"/>
    <property type="molecule type" value="Genomic_DNA"/>
</dbReference>
<keyword evidence="4" id="KW-1185">Reference proteome</keyword>
<name>A0A0D7A1L5_9AGAR</name>
<feature type="non-terminal residue" evidence="3">
    <location>
        <position position="77"/>
    </location>
</feature>
<feature type="transmembrane region" description="Helical" evidence="2">
    <location>
        <begin position="12"/>
        <end position="31"/>
    </location>
</feature>
<dbReference type="AlphaFoldDB" id="A0A0D7A1L5"/>